<name>A0A7R9MB82_9ACAR</name>
<dbReference type="AlphaFoldDB" id="A0A7R9MB82"/>
<evidence type="ECO:0000313" key="3">
    <source>
        <dbReference type="EMBL" id="CAD7656468.1"/>
    </source>
</evidence>
<dbReference type="Proteomes" id="UP000728032">
    <property type="component" value="Unassembled WGS sequence"/>
</dbReference>
<dbReference type="OrthoDB" id="2334866at2759"/>
<evidence type="ECO:0000256" key="1">
    <source>
        <dbReference type="ARBA" id="ARBA00004196"/>
    </source>
</evidence>
<keyword evidence="4" id="KW-1185">Reference proteome</keyword>
<dbReference type="Gene3D" id="1.50.10.100">
    <property type="entry name" value="Chondroitin AC/alginate lyase"/>
    <property type="match status" value="2"/>
</dbReference>
<evidence type="ECO:0000259" key="2">
    <source>
        <dbReference type="Pfam" id="PF07940"/>
    </source>
</evidence>
<dbReference type="Pfam" id="PF07940">
    <property type="entry name" value="Hepar_II_III_C"/>
    <property type="match status" value="1"/>
</dbReference>
<organism evidence="3">
    <name type="scientific">Oppiella nova</name>
    <dbReference type="NCBI Taxonomy" id="334625"/>
    <lineage>
        <taxon>Eukaryota</taxon>
        <taxon>Metazoa</taxon>
        <taxon>Ecdysozoa</taxon>
        <taxon>Arthropoda</taxon>
        <taxon>Chelicerata</taxon>
        <taxon>Arachnida</taxon>
        <taxon>Acari</taxon>
        <taxon>Acariformes</taxon>
        <taxon>Sarcoptiformes</taxon>
        <taxon>Oribatida</taxon>
        <taxon>Brachypylina</taxon>
        <taxon>Oppioidea</taxon>
        <taxon>Oppiidae</taxon>
        <taxon>Oppiella</taxon>
    </lineage>
</organism>
<proteinExistence type="predicted"/>
<reference evidence="3" key="1">
    <citation type="submission" date="2020-11" db="EMBL/GenBank/DDBJ databases">
        <authorList>
            <person name="Tran Van P."/>
        </authorList>
    </citation>
    <scope>NUCLEOTIDE SEQUENCE</scope>
</reference>
<dbReference type="Gene3D" id="2.70.98.70">
    <property type="match status" value="1"/>
</dbReference>
<protein>
    <recommendedName>
        <fullName evidence="2">Heparinase II/III-like C-terminal domain-containing protein</fullName>
    </recommendedName>
</protein>
<evidence type="ECO:0000313" key="4">
    <source>
        <dbReference type="Proteomes" id="UP000728032"/>
    </source>
</evidence>
<accession>A0A7R9MB82</accession>
<dbReference type="EMBL" id="CAJPVJ010011179">
    <property type="protein sequence ID" value="CAG2173655.1"/>
    <property type="molecule type" value="Genomic_DNA"/>
</dbReference>
<dbReference type="GO" id="GO:0016829">
    <property type="term" value="F:lyase activity"/>
    <property type="evidence" value="ECO:0007669"/>
    <property type="project" value="InterPro"/>
</dbReference>
<dbReference type="SUPFAM" id="SSF48230">
    <property type="entry name" value="Chondroitin AC/alginate lyase"/>
    <property type="match status" value="1"/>
</dbReference>
<dbReference type="InterPro" id="IPR012480">
    <property type="entry name" value="Hepar_II_III_C"/>
</dbReference>
<gene>
    <name evidence="3" type="ORF">ONB1V03_LOCUS13104</name>
</gene>
<dbReference type="InterPro" id="IPR008929">
    <property type="entry name" value="Chondroitin_lyas"/>
</dbReference>
<feature type="domain" description="Heparinase II/III-like C-terminal" evidence="2">
    <location>
        <begin position="287"/>
        <end position="424"/>
    </location>
</feature>
<sequence length="680" mass="78170">MSMQKGGGGMPDPSQWVLDLGAGESSAYVAWIRLLLGDKLTKLSPMFVKRMDYELDRRIVETFMNNDLSWMGFKGQKVNNWNIWINTNILMTSLLTVNDTKRLDVIKRAVMSADNCLLTVNDTKRLDVIKRAVMSADNWLDWYGEDGGCDEGPSYWYEAAGRFIQFLYYMSSASRHQMDWSSKPIVKSIGDYIYKMHINADYFVNFADAHAKNVPDPSLVYHYGELFNNTVMKQFGSYLSALEGNEKFLLGDQIRTDIRLHQFYMEMIAYNSLKSEVPKAPQPLESWFPDIQVITLRSEEGSAKGLFLGAKAGTNDESHNHNDVGNFVLYVNGLPALIDIGVGTYTKDTFGPHRYDIWTMQSQWHNTPTINGVQQKAGAQYVARNVTYNKTSAEFEADIAGAYPKEAQVKSWVRKLTFNRKANTVTMDENYSLDKFVEPFKVHFVTILNKSSDDQKNGDLVLEDKSVKLTMSFDNNLFDYVIEEHKTNDTALEHKNGDLVLEDKSVKLTMSFDNNLFDYVIEEHKTNDTALEHTVWEPLLAMEFLEFKIDGNRNHYEDKNFKRREKLMDLVLGELLTDNKTYVEQIANGLWLILEESTWTWPAHLSMQKAGEGMPDPSQWVIDLGAGESSAYVAWIRLLLGDKLTKLSPMFVKRMDYELDRRIVETYMNNDFKNWMVFSL</sequence>
<dbReference type="EMBL" id="OC926004">
    <property type="protein sequence ID" value="CAD7656468.1"/>
    <property type="molecule type" value="Genomic_DNA"/>
</dbReference>
<comment type="subcellular location">
    <subcellularLocation>
        <location evidence="1">Cell envelope</location>
    </subcellularLocation>
</comment>